<dbReference type="PANTHER" id="PTHR33653:SF1">
    <property type="entry name" value="RIBONUCLEASE VAPC2"/>
    <property type="match status" value="1"/>
</dbReference>
<name>H1Y1R9_9SPHI</name>
<dbReference type="InterPro" id="IPR050556">
    <property type="entry name" value="Type_II_TA_system_RNase"/>
</dbReference>
<evidence type="ECO:0000256" key="5">
    <source>
        <dbReference type="ARBA" id="ARBA00022801"/>
    </source>
</evidence>
<feature type="domain" description="PIN" evidence="8">
    <location>
        <begin position="10"/>
        <end position="124"/>
    </location>
</feature>
<comment type="cofactor">
    <cofactor evidence="1">
        <name>Mg(2+)</name>
        <dbReference type="ChEBI" id="CHEBI:18420"/>
    </cofactor>
</comment>
<sequence length="134" mass="14833">MEVDQLKVVYLFDSNAVIDYLSLAMPPTAIAKLRNIVDDGVFISVITKIEVLGFDSKNIQLDANNEMFINRTTVFELSPDIVRKTIDIRKATKVKLPDAIIAATALVHDLTLLTHNVGDFNKIPGLNVLDSHSL</sequence>
<evidence type="ECO:0000256" key="2">
    <source>
        <dbReference type="ARBA" id="ARBA00022649"/>
    </source>
</evidence>
<dbReference type="InterPro" id="IPR002716">
    <property type="entry name" value="PIN_dom"/>
</dbReference>
<dbReference type="Pfam" id="PF01850">
    <property type="entry name" value="PIN"/>
    <property type="match status" value="1"/>
</dbReference>
<dbReference type="CDD" id="cd18738">
    <property type="entry name" value="PIN_VapC4-5_FitB-like"/>
    <property type="match status" value="1"/>
</dbReference>
<dbReference type="STRING" id="714943.Mucpa_0536"/>
<comment type="similarity">
    <text evidence="7">Belongs to the PINc/VapC protein family.</text>
</comment>
<keyword evidence="2" id="KW-1277">Toxin-antitoxin system</keyword>
<dbReference type="GO" id="GO:0046872">
    <property type="term" value="F:metal ion binding"/>
    <property type="evidence" value="ECO:0007669"/>
    <property type="project" value="UniProtKB-KW"/>
</dbReference>
<protein>
    <submittedName>
        <fullName evidence="9">PilT protein domain protein</fullName>
    </submittedName>
</protein>
<evidence type="ECO:0000259" key="8">
    <source>
        <dbReference type="Pfam" id="PF01850"/>
    </source>
</evidence>
<dbReference type="OrthoDB" id="676982at2"/>
<dbReference type="PANTHER" id="PTHR33653">
    <property type="entry name" value="RIBONUCLEASE VAPC2"/>
    <property type="match status" value="1"/>
</dbReference>
<reference evidence="9" key="1">
    <citation type="submission" date="2011-09" db="EMBL/GenBank/DDBJ databases">
        <title>The permanent draft genome of Mucilaginibacter paludis DSM 18603.</title>
        <authorList>
            <consortium name="US DOE Joint Genome Institute (JGI-PGF)"/>
            <person name="Lucas S."/>
            <person name="Han J."/>
            <person name="Lapidus A."/>
            <person name="Bruce D."/>
            <person name="Goodwin L."/>
            <person name="Pitluck S."/>
            <person name="Peters L."/>
            <person name="Kyrpides N."/>
            <person name="Mavromatis K."/>
            <person name="Ivanova N."/>
            <person name="Mikhailova N."/>
            <person name="Held B."/>
            <person name="Detter J.C."/>
            <person name="Tapia R."/>
            <person name="Han C."/>
            <person name="Land M."/>
            <person name="Hauser L."/>
            <person name="Markowitz V."/>
            <person name="Cheng J.-F."/>
            <person name="Hugenholtz P."/>
            <person name="Woyke T."/>
            <person name="Wu D."/>
            <person name="Tindall B."/>
            <person name="Brambilla E."/>
            <person name="Klenk H.-P."/>
            <person name="Eisen J.A."/>
        </authorList>
    </citation>
    <scope>NUCLEOTIDE SEQUENCE [LARGE SCALE GENOMIC DNA]</scope>
    <source>
        <strain evidence="9">DSM 18603</strain>
    </source>
</reference>
<keyword evidence="5" id="KW-0378">Hydrolase</keyword>
<dbReference type="Gene3D" id="3.40.50.1010">
    <property type="entry name" value="5'-nuclease"/>
    <property type="match status" value="1"/>
</dbReference>
<keyword evidence="6" id="KW-0460">Magnesium</keyword>
<dbReference type="Proteomes" id="UP000002774">
    <property type="component" value="Chromosome"/>
</dbReference>
<keyword evidence="3" id="KW-0540">Nuclease</keyword>
<dbReference type="GO" id="GO:0004518">
    <property type="term" value="F:nuclease activity"/>
    <property type="evidence" value="ECO:0007669"/>
    <property type="project" value="UniProtKB-KW"/>
</dbReference>
<evidence type="ECO:0000256" key="3">
    <source>
        <dbReference type="ARBA" id="ARBA00022722"/>
    </source>
</evidence>
<dbReference type="RefSeq" id="WP_008504288.1">
    <property type="nucleotide sequence ID" value="NZ_CM001403.1"/>
</dbReference>
<evidence type="ECO:0000256" key="1">
    <source>
        <dbReference type="ARBA" id="ARBA00001946"/>
    </source>
</evidence>
<dbReference type="GO" id="GO:0016787">
    <property type="term" value="F:hydrolase activity"/>
    <property type="evidence" value="ECO:0007669"/>
    <property type="project" value="UniProtKB-KW"/>
</dbReference>
<dbReference type="AlphaFoldDB" id="H1Y1R9"/>
<dbReference type="eggNOG" id="COG1487">
    <property type="taxonomic scope" value="Bacteria"/>
</dbReference>
<accession>H1Y1R9</accession>
<gene>
    <name evidence="9" type="ORF">Mucpa_0536</name>
</gene>
<evidence type="ECO:0000256" key="6">
    <source>
        <dbReference type="ARBA" id="ARBA00022842"/>
    </source>
</evidence>
<keyword evidence="10" id="KW-1185">Reference proteome</keyword>
<evidence type="ECO:0000256" key="4">
    <source>
        <dbReference type="ARBA" id="ARBA00022723"/>
    </source>
</evidence>
<organism evidence="9 10">
    <name type="scientific">Mucilaginibacter paludis DSM 18603</name>
    <dbReference type="NCBI Taxonomy" id="714943"/>
    <lineage>
        <taxon>Bacteria</taxon>
        <taxon>Pseudomonadati</taxon>
        <taxon>Bacteroidota</taxon>
        <taxon>Sphingobacteriia</taxon>
        <taxon>Sphingobacteriales</taxon>
        <taxon>Sphingobacteriaceae</taxon>
        <taxon>Mucilaginibacter</taxon>
    </lineage>
</organism>
<evidence type="ECO:0000313" key="9">
    <source>
        <dbReference type="EMBL" id="EHQ24728.1"/>
    </source>
</evidence>
<dbReference type="SUPFAM" id="SSF88723">
    <property type="entry name" value="PIN domain-like"/>
    <property type="match status" value="1"/>
</dbReference>
<proteinExistence type="inferred from homology"/>
<evidence type="ECO:0000256" key="7">
    <source>
        <dbReference type="ARBA" id="ARBA00038093"/>
    </source>
</evidence>
<dbReference type="EMBL" id="CM001403">
    <property type="protein sequence ID" value="EHQ24728.1"/>
    <property type="molecule type" value="Genomic_DNA"/>
</dbReference>
<dbReference type="HOGENOM" id="CLU_118482_0_2_10"/>
<evidence type="ECO:0000313" key="10">
    <source>
        <dbReference type="Proteomes" id="UP000002774"/>
    </source>
</evidence>
<keyword evidence="4" id="KW-0479">Metal-binding</keyword>
<dbReference type="InterPro" id="IPR029060">
    <property type="entry name" value="PIN-like_dom_sf"/>
</dbReference>